<dbReference type="Gene3D" id="3.30.420.10">
    <property type="entry name" value="Ribonuclease H-like superfamily/Ribonuclease H"/>
    <property type="match status" value="1"/>
</dbReference>
<dbReference type="InterPro" id="IPR036397">
    <property type="entry name" value="RNaseH_sf"/>
</dbReference>
<sequence>MALLPRTRVGITTRAFVKCCIDYAGAFTTKITRRVSAKRYLCLFTCSATRAVYLEMACTLSTTDFLNAFSQMIATRGRPEEVTSDNGTNFVGAKRELRELVQAMDQVEITVGNSGLTDDELQTAIKKVEALMNWRPLMYEGADPRDEPVWTPYHFLVGQLGGQLAPAVIDDIAFNLRNRWRLIQNLVRVFWKRWREAHLSTLNTRKKWSEAKENLKVGDVVLVVHQNAPRGQWHLGRVEELFPAKDGQVCVVQVSTRGQKFIRPITRQCPLNVAGQPDYEP</sequence>
<dbReference type="InterPro" id="IPR040676">
    <property type="entry name" value="DUF5641"/>
</dbReference>
<accession>A0A2B4R583</accession>
<dbReference type="OrthoDB" id="6608729at2759"/>
<dbReference type="SUPFAM" id="SSF53098">
    <property type="entry name" value="Ribonuclease H-like"/>
    <property type="match status" value="1"/>
</dbReference>
<dbReference type="PANTHER" id="PTHR47331:SF2">
    <property type="match status" value="1"/>
</dbReference>
<name>A0A2B4R583_STYPI</name>
<organism evidence="2 3">
    <name type="scientific">Stylophora pistillata</name>
    <name type="common">Smooth cauliflower coral</name>
    <dbReference type="NCBI Taxonomy" id="50429"/>
    <lineage>
        <taxon>Eukaryota</taxon>
        <taxon>Metazoa</taxon>
        <taxon>Cnidaria</taxon>
        <taxon>Anthozoa</taxon>
        <taxon>Hexacorallia</taxon>
        <taxon>Scleractinia</taxon>
        <taxon>Astrocoeniina</taxon>
        <taxon>Pocilloporidae</taxon>
        <taxon>Stylophora</taxon>
    </lineage>
</organism>
<evidence type="ECO:0000259" key="1">
    <source>
        <dbReference type="Pfam" id="PF18701"/>
    </source>
</evidence>
<dbReference type="STRING" id="50429.A0A2B4R583"/>
<evidence type="ECO:0000313" key="3">
    <source>
        <dbReference type="Proteomes" id="UP000225706"/>
    </source>
</evidence>
<reference evidence="3" key="1">
    <citation type="journal article" date="2017" name="bioRxiv">
        <title>Comparative analysis of the genomes of Stylophora pistillata and Acropora digitifera provides evidence for extensive differences between species of corals.</title>
        <authorList>
            <person name="Voolstra C.R."/>
            <person name="Li Y."/>
            <person name="Liew Y.J."/>
            <person name="Baumgarten S."/>
            <person name="Zoccola D."/>
            <person name="Flot J.-F."/>
            <person name="Tambutte S."/>
            <person name="Allemand D."/>
            <person name="Aranda M."/>
        </authorList>
    </citation>
    <scope>NUCLEOTIDE SEQUENCE [LARGE SCALE GENOMIC DNA]</scope>
</reference>
<protein>
    <recommendedName>
        <fullName evidence="1">DUF5641 domain-containing protein</fullName>
    </recommendedName>
</protein>
<comment type="caution">
    <text evidence="2">The sequence shown here is derived from an EMBL/GenBank/DDBJ whole genome shotgun (WGS) entry which is preliminary data.</text>
</comment>
<proteinExistence type="predicted"/>
<feature type="domain" description="DUF5641" evidence="1">
    <location>
        <begin position="178"/>
        <end position="271"/>
    </location>
</feature>
<dbReference type="PANTHER" id="PTHR47331">
    <property type="entry name" value="PHD-TYPE DOMAIN-CONTAINING PROTEIN"/>
    <property type="match status" value="1"/>
</dbReference>
<dbReference type="Proteomes" id="UP000225706">
    <property type="component" value="Unassembled WGS sequence"/>
</dbReference>
<dbReference type="EMBL" id="LSMT01001685">
    <property type="protein sequence ID" value="PFX11979.1"/>
    <property type="molecule type" value="Genomic_DNA"/>
</dbReference>
<dbReference type="InterPro" id="IPR012337">
    <property type="entry name" value="RNaseH-like_sf"/>
</dbReference>
<keyword evidence="3" id="KW-1185">Reference proteome</keyword>
<gene>
    <name evidence="2" type="ORF">AWC38_SpisGene24135</name>
</gene>
<dbReference type="GO" id="GO:0003676">
    <property type="term" value="F:nucleic acid binding"/>
    <property type="evidence" value="ECO:0007669"/>
    <property type="project" value="InterPro"/>
</dbReference>
<evidence type="ECO:0000313" key="2">
    <source>
        <dbReference type="EMBL" id="PFX11979.1"/>
    </source>
</evidence>
<dbReference type="Pfam" id="PF18701">
    <property type="entry name" value="DUF5641"/>
    <property type="match status" value="1"/>
</dbReference>
<dbReference type="AlphaFoldDB" id="A0A2B4R583"/>